<keyword evidence="9" id="KW-0479">Metal-binding</keyword>
<keyword evidence="4" id="KW-0964">Secreted</keyword>
<evidence type="ECO:0000256" key="9">
    <source>
        <dbReference type="PROSITE-ProRule" id="PRU01356"/>
    </source>
</evidence>
<keyword evidence="13" id="KW-1185">Reference proteome</keyword>
<dbReference type="GeneID" id="31014518"/>
<keyword evidence="7 9" id="KW-1015">Disulfide bond</keyword>
<evidence type="ECO:0000313" key="12">
    <source>
        <dbReference type="EMBL" id="OJD38894.1"/>
    </source>
</evidence>
<comment type="caution">
    <text evidence="9">Lacks conserved residue(s) required for the propagation of feature annotation.</text>
</comment>
<evidence type="ECO:0000256" key="2">
    <source>
        <dbReference type="ARBA" id="ARBA00004613"/>
    </source>
</evidence>
<evidence type="ECO:0000256" key="10">
    <source>
        <dbReference type="SAM" id="SignalP"/>
    </source>
</evidence>
<dbReference type="SMART" id="SM00747">
    <property type="entry name" value="CFEM"/>
    <property type="match status" value="1"/>
</dbReference>
<evidence type="ECO:0000256" key="1">
    <source>
        <dbReference type="ARBA" id="ARBA00004589"/>
    </source>
</evidence>
<dbReference type="InterPro" id="IPR008427">
    <property type="entry name" value="Extracellular_membr_CFEM_dom"/>
</dbReference>
<keyword evidence="5" id="KW-0472">Membrane</keyword>
<evidence type="ECO:0000259" key="11">
    <source>
        <dbReference type="PROSITE" id="PS52012"/>
    </source>
</evidence>
<evidence type="ECO:0000256" key="8">
    <source>
        <dbReference type="ARBA" id="ARBA00023288"/>
    </source>
</evidence>
<evidence type="ECO:0000256" key="3">
    <source>
        <dbReference type="ARBA" id="ARBA00010031"/>
    </source>
</evidence>
<feature type="chain" id="PRO_5012611224" description="CFEM domain-containing protein" evidence="10">
    <location>
        <begin position="19"/>
        <end position="85"/>
    </location>
</feature>
<dbReference type="RefSeq" id="XP_020134505.1">
    <property type="nucleotide sequence ID" value="XM_020274257.1"/>
</dbReference>
<dbReference type="EMBL" id="MNUE01000003">
    <property type="protein sequence ID" value="OJD38894.1"/>
    <property type="molecule type" value="Genomic_DNA"/>
</dbReference>
<evidence type="ECO:0000256" key="6">
    <source>
        <dbReference type="ARBA" id="ARBA00022729"/>
    </source>
</evidence>
<keyword evidence="5" id="KW-0336">GPI-anchor</keyword>
<keyword evidence="9" id="KW-0349">Heme</keyword>
<comment type="subcellular location">
    <subcellularLocation>
        <location evidence="1">Membrane</location>
        <topology evidence="1">Lipid-anchor</topology>
        <topology evidence="1">GPI-anchor</topology>
    </subcellularLocation>
    <subcellularLocation>
        <location evidence="2">Secreted</location>
    </subcellularLocation>
</comment>
<keyword evidence="8" id="KW-0449">Lipoprotein</keyword>
<proteinExistence type="inferred from homology"/>
<evidence type="ECO:0000256" key="7">
    <source>
        <dbReference type="ARBA" id="ARBA00023157"/>
    </source>
</evidence>
<evidence type="ECO:0000256" key="4">
    <source>
        <dbReference type="ARBA" id="ARBA00022525"/>
    </source>
</evidence>
<feature type="domain" description="CFEM" evidence="11">
    <location>
        <begin position="1"/>
        <end position="85"/>
    </location>
</feature>
<gene>
    <name evidence="12" type="ORF">BKCO1_300092</name>
</gene>
<keyword evidence="6 10" id="KW-0732">Signal</keyword>
<sequence length="85" mass="8609">MKFFTAVAMTAMVSFAAAATQADIPDCAKPCAAAAAKKVGCAADDVKCACAHQSDIRTEAASCVMEKCSSDDAVKAAKVASDLCK</sequence>
<feature type="signal peptide" evidence="10">
    <location>
        <begin position="1"/>
        <end position="18"/>
    </location>
</feature>
<dbReference type="GO" id="GO:0005576">
    <property type="term" value="C:extracellular region"/>
    <property type="evidence" value="ECO:0007669"/>
    <property type="project" value="UniProtKB-SubCell"/>
</dbReference>
<dbReference type="PROSITE" id="PS52012">
    <property type="entry name" value="CFEM"/>
    <property type="match status" value="1"/>
</dbReference>
<evidence type="ECO:0000313" key="13">
    <source>
        <dbReference type="Proteomes" id="UP000183809"/>
    </source>
</evidence>
<dbReference type="AlphaFoldDB" id="A0A1J9RBB2"/>
<keyword evidence="9" id="KW-0408">Iron</keyword>
<keyword evidence="5" id="KW-0325">Glycoprotein</keyword>
<feature type="binding site" description="axial binding residue" evidence="9">
    <location>
        <position position="45"/>
    </location>
    <ligand>
        <name>heme</name>
        <dbReference type="ChEBI" id="CHEBI:30413"/>
    </ligand>
    <ligandPart>
        <name>Fe</name>
        <dbReference type="ChEBI" id="CHEBI:18248"/>
    </ligandPart>
</feature>
<name>A0A1J9RBB2_9PEZI</name>
<dbReference type="GO" id="GO:0098552">
    <property type="term" value="C:side of membrane"/>
    <property type="evidence" value="ECO:0007669"/>
    <property type="project" value="UniProtKB-KW"/>
</dbReference>
<dbReference type="GO" id="GO:0046872">
    <property type="term" value="F:metal ion binding"/>
    <property type="evidence" value="ECO:0007669"/>
    <property type="project" value="UniProtKB-UniRule"/>
</dbReference>
<accession>A0A1J9RBB2</accession>
<reference evidence="12 13" key="1">
    <citation type="submission" date="2016-10" db="EMBL/GenBank/DDBJ databases">
        <title>Proteomics and genomics reveal pathogen-plant mechanisms compatible with a hemibiotrophic lifestyle of Diplodia corticola.</title>
        <authorList>
            <person name="Fernandes I."/>
            <person name="De Jonge R."/>
            <person name="Van De Peer Y."/>
            <person name="Devreese B."/>
            <person name="Alves A."/>
            <person name="Esteves A.C."/>
        </authorList>
    </citation>
    <scope>NUCLEOTIDE SEQUENCE [LARGE SCALE GENOMIC DNA]</scope>
    <source>
        <strain evidence="12 13">CBS 112549</strain>
    </source>
</reference>
<organism evidence="12 13">
    <name type="scientific">Diplodia corticola</name>
    <dbReference type="NCBI Taxonomy" id="236234"/>
    <lineage>
        <taxon>Eukaryota</taxon>
        <taxon>Fungi</taxon>
        <taxon>Dikarya</taxon>
        <taxon>Ascomycota</taxon>
        <taxon>Pezizomycotina</taxon>
        <taxon>Dothideomycetes</taxon>
        <taxon>Dothideomycetes incertae sedis</taxon>
        <taxon>Botryosphaeriales</taxon>
        <taxon>Botryosphaeriaceae</taxon>
        <taxon>Diplodia</taxon>
    </lineage>
</organism>
<protein>
    <recommendedName>
        <fullName evidence="11">CFEM domain-containing protein</fullName>
    </recommendedName>
</protein>
<dbReference type="Pfam" id="PF05730">
    <property type="entry name" value="CFEM"/>
    <property type="match status" value="1"/>
</dbReference>
<dbReference type="Proteomes" id="UP000183809">
    <property type="component" value="Unassembled WGS sequence"/>
</dbReference>
<evidence type="ECO:0000256" key="5">
    <source>
        <dbReference type="ARBA" id="ARBA00022622"/>
    </source>
</evidence>
<feature type="disulfide bond" evidence="9">
    <location>
        <begin position="41"/>
        <end position="48"/>
    </location>
</feature>
<comment type="caution">
    <text evidence="12">The sequence shown here is derived from an EMBL/GenBank/DDBJ whole genome shotgun (WGS) entry which is preliminary data.</text>
</comment>
<comment type="similarity">
    <text evidence="3">Belongs to the RBT5 family.</text>
</comment>